<keyword evidence="1" id="KW-0175">Coiled coil</keyword>
<organism evidence="2">
    <name type="scientific">hydrothermal vent metagenome</name>
    <dbReference type="NCBI Taxonomy" id="652676"/>
    <lineage>
        <taxon>unclassified sequences</taxon>
        <taxon>metagenomes</taxon>
        <taxon>ecological metagenomes</taxon>
    </lineage>
</organism>
<dbReference type="PROSITE" id="PS51257">
    <property type="entry name" value="PROKAR_LIPOPROTEIN"/>
    <property type="match status" value="1"/>
</dbReference>
<evidence type="ECO:0000256" key="1">
    <source>
        <dbReference type="SAM" id="Coils"/>
    </source>
</evidence>
<sequence length="236" mass="26906">MNLRFIFYPLFICLTAFGCSAPAVFELKPIDAEYTYMQGREVVSQEDSVALTILNFEYQEGNTFTFYTEITNNSNVTYTIDPSKFYSEILEPTSHEIVKKISVVDPEIKIKSIDEDISSTEASKGAAIGMNIIFGVFNAVVDIASEAPPGQVINDVAYWGDSAQNEAEEHDIKIENLQNLRKHWQNNVLRKTTLAPGEYFGGIFYLPIQYDVRIIKLILPIYNTVHEFIFEQKRFN</sequence>
<dbReference type="EMBL" id="UOGD01000221">
    <property type="protein sequence ID" value="VAX22324.1"/>
    <property type="molecule type" value="Genomic_DNA"/>
</dbReference>
<gene>
    <name evidence="2" type="ORF">MNBD_IGNAVI01-610</name>
</gene>
<feature type="coiled-coil region" evidence="1">
    <location>
        <begin position="160"/>
        <end position="187"/>
    </location>
</feature>
<proteinExistence type="predicted"/>
<dbReference type="AlphaFoldDB" id="A0A3B1CE30"/>
<protein>
    <recommendedName>
        <fullName evidence="3">Lipoprotein</fullName>
    </recommendedName>
</protein>
<evidence type="ECO:0000313" key="2">
    <source>
        <dbReference type="EMBL" id="VAX22324.1"/>
    </source>
</evidence>
<evidence type="ECO:0008006" key="3">
    <source>
        <dbReference type="Google" id="ProtNLM"/>
    </source>
</evidence>
<name>A0A3B1CE30_9ZZZZ</name>
<reference evidence="2" key="1">
    <citation type="submission" date="2018-06" db="EMBL/GenBank/DDBJ databases">
        <authorList>
            <person name="Zhirakovskaya E."/>
        </authorList>
    </citation>
    <scope>NUCLEOTIDE SEQUENCE</scope>
</reference>
<accession>A0A3B1CE30</accession>